<dbReference type="Proteomes" id="UP000199531">
    <property type="component" value="Unassembled WGS sequence"/>
</dbReference>
<keyword evidence="3" id="KW-1185">Reference proteome</keyword>
<organism evidence="2 3">
    <name type="scientific">Brachymonas denitrificans DSM 15123</name>
    <dbReference type="NCBI Taxonomy" id="1121117"/>
    <lineage>
        <taxon>Bacteria</taxon>
        <taxon>Pseudomonadati</taxon>
        <taxon>Pseudomonadota</taxon>
        <taxon>Betaproteobacteria</taxon>
        <taxon>Burkholderiales</taxon>
        <taxon>Comamonadaceae</taxon>
        <taxon>Brachymonas</taxon>
    </lineage>
</organism>
<evidence type="ECO:0000256" key="1">
    <source>
        <dbReference type="SAM" id="SignalP"/>
    </source>
</evidence>
<protein>
    <recommendedName>
        <fullName evidence="4">FG-GAP repeat-containing protein</fullName>
    </recommendedName>
</protein>
<evidence type="ECO:0000313" key="3">
    <source>
        <dbReference type="Proteomes" id="UP000199531"/>
    </source>
</evidence>
<evidence type="ECO:0000313" key="2">
    <source>
        <dbReference type="EMBL" id="SEN04383.1"/>
    </source>
</evidence>
<dbReference type="STRING" id="1121117.SAMN02745977_00254"/>
<name>A0A1H8DAV3_9BURK</name>
<sequence>MRRNQWVGSLVIGLGLGMGASAAVAAPALPAAVKAHVADMRASCKDAGGRPGRSPELVQIADVTGDGRADYVINEGAFDCVGAESYFSGGSGGSSVSVYVSDTTGSAKQAFTHGVFGVHMERSGQTARVWLGVGGPLCGQKQFRSRAEAEDCWRPLQWKGGKLDFAPVSQKRPYSAFATP</sequence>
<dbReference type="AlphaFoldDB" id="A0A1H8DAV3"/>
<evidence type="ECO:0008006" key="4">
    <source>
        <dbReference type="Google" id="ProtNLM"/>
    </source>
</evidence>
<keyword evidence="1" id="KW-0732">Signal</keyword>
<reference evidence="2 3" key="1">
    <citation type="submission" date="2016-10" db="EMBL/GenBank/DDBJ databases">
        <authorList>
            <person name="de Groot N.N."/>
        </authorList>
    </citation>
    <scope>NUCLEOTIDE SEQUENCE [LARGE SCALE GENOMIC DNA]</scope>
    <source>
        <strain evidence="2 3">DSM 15123</strain>
    </source>
</reference>
<feature type="signal peptide" evidence="1">
    <location>
        <begin position="1"/>
        <end position="25"/>
    </location>
</feature>
<feature type="chain" id="PRO_5011480151" description="FG-GAP repeat-containing protein" evidence="1">
    <location>
        <begin position="26"/>
        <end position="180"/>
    </location>
</feature>
<gene>
    <name evidence="2" type="ORF">SAMN02745977_00254</name>
</gene>
<proteinExistence type="predicted"/>
<dbReference type="EMBL" id="FOCW01000001">
    <property type="protein sequence ID" value="SEN04383.1"/>
    <property type="molecule type" value="Genomic_DNA"/>
</dbReference>
<accession>A0A1H8DAV3</accession>